<evidence type="ECO:0000313" key="2">
    <source>
        <dbReference type="EMBL" id="RJG40288.1"/>
    </source>
</evidence>
<feature type="transmembrane region" description="Helical" evidence="1">
    <location>
        <begin position="99"/>
        <end position="121"/>
    </location>
</feature>
<keyword evidence="1" id="KW-0812">Transmembrane</keyword>
<evidence type="ECO:0000256" key="1">
    <source>
        <dbReference type="SAM" id="Phobius"/>
    </source>
</evidence>
<feature type="transmembrane region" description="Helical" evidence="1">
    <location>
        <begin position="7"/>
        <end position="25"/>
    </location>
</feature>
<keyword evidence="1" id="KW-0472">Membrane</keyword>
<sequence>MNKLKELLLCSVITLAVVVTFHSVWDWVTIAHYQAALGMSVILSVILKGAISFEKVAAAYLLKQQTLPKLKRGIASYIILVGSKFLAMAVIGATFQQAIMFTGALNGLIAFFAVIFAVLGIESLVPKWQTSDLDEGTTRDAVVLK</sequence>
<dbReference type="AlphaFoldDB" id="A0A418YBD0"/>
<feature type="transmembrane region" description="Helical" evidence="1">
    <location>
        <begin position="74"/>
        <end position="93"/>
    </location>
</feature>
<dbReference type="OrthoDB" id="5873895at2"/>
<dbReference type="EMBL" id="QZCH01000025">
    <property type="protein sequence ID" value="RJG40288.1"/>
    <property type="molecule type" value="Genomic_DNA"/>
</dbReference>
<keyword evidence="1" id="KW-1133">Transmembrane helix</keyword>
<reference evidence="2 3" key="1">
    <citation type="submission" date="2018-09" db="EMBL/GenBank/DDBJ databases">
        <authorList>
            <person name="Wang F."/>
        </authorList>
    </citation>
    <scope>NUCLEOTIDE SEQUENCE [LARGE SCALE GENOMIC DNA]</scope>
    <source>
        <strain evidence="2 3">PLHSC7-2</strain>
    </source>
</reference>
<dbReference type="RefSeq" id="WP_119911836.1">
    <property type="nucleotide sequence ID" value="NZ_QZCH01000025.1"/>
</dbReference>
<gene>
    <name evidence="2" type="ORF">D1Z90_16150</name>
</gene>
<keyword evidence="3" id="KW-1185">Reference proteome</keyword>
<feature type="transmembrane region" description="Helical" evidence="1">
    <location>
        <begin position="31"/>
        <end position="53"/>
    </location>
</feature>
<evidence type="ECO:0000313" key="3">
    <source>
        <dbReference type="Proteomes" id="UP000283255"/>
    </source>
</evidence>
<dbReference type="Proteomes" id="UP000283255">
    <property type="component" value="Unassembled WGS sequence"/>
</dbReference>
<accession>A0A418YBD0</accession>
<comment type="caution">
    <text evidence="2">The sequence shown here is derived from an EMBL/GenBank/DDBJ whole genome shotgun (WGS) entry which is preliminary data.</text>
</comment>
<name>A0A418YBD0_9GAMM</name>
<protein>
    <submittedName>
        <fullName evidence="2">Uncharacterized protein</fullName>
    </submittedName>
</protein>
<proteinExistence type="predicted"/>
<reference evidence="2 3" key="2">
    <citation type="submission" date="2019-01" db="EMBL/GenBank/DDBJ databases">
        <title>Motilimonas pumilus sp. nov., isolated from the gut of sea cucumber (Apostichopus japonicus).</title>
        <authorList>
            <person name="Wang F.-Q."/>
            <person name="Ren L.-H."/>
            <person name="Lin Y.-W."/>
            <person name="Sun G.-H."/>
            <person name="Du Z.-J."/>
            <person name="Zhao J.-X."/>
            <person name="Liu X.-J."/>
            <person name="Liu L.-J."/>
        </authorList>
    </citation>
    <scope>NUCLEOTIDE SEQUENCE [LARGE SCALE GENOMIC DNA]</scope>
    <source>
        <strain evidence="2 3">PLHSC7-2</strain>
    </source>
</reference>
<organism evidence="2 3">
    <name type="scientific">Motilimonas pumila</name>
    <dbReference type="NCBI Taxonomy" id="2303987"/>
    <lineage>
        <taxon>Bacteria</taxon>
        <taxon>Pseudomonadati</taxon>
        <taxon>Pseudomonadota</taxon>
        <taxon>Gammaproteobacteria</taxon>
        <taxon>Alteromonadales</taxon>
        <taxon>Alteromonadales genera incertae sedis</taxon>
        <taxon>Motilimonas</taxon>
    </lineage>
</organism>